<evidence type="ECO:0000256" key="1">
    <source>
        <dbReference type="ARBA" id="ARBA00007073"/>
    </source>
</evidence>
<gene>
    <name evidence="2" type="ORF">ENS19_05020</name>
</gene>
<comment type="similarity">
    <text evidence="1">Belongs to the CTAG/PCC1 family.</text>
</comment>
<dbReference type="NCBIfam" id="NF011470">
    <property type="entry name" value="PRK14887.1"/>
    <property type="match status" value="1"/>
</dbReference>
<accession>A0A7C3EWS1</accession>
<sequence length="81" mass="8819">MKSEIVFVREYGDSSKAAKVMRAVSPDNQGAPDDTSIEMLIEGGSLVVKVVSTADLPSFLRTIDDLLSCIQVAERTLFKVE</sequence>
<dbReference type="InterPro" id="IPR015419">
    <property type="entry name" value="CTAG/Pcc1"/>
</dbReference>
<organism evidence="2">
    <name type="scientific">Candidatus Methanomethylicus mesodigestus</name>
    <dbReference type="NCBI Taxonomy" id="1867258"/>
    <lineage>
        <taxon>Archaea</taxon>
        <taxon>Thermoproteota</taxon>
        <taxon>Methanosuratincolia</taxon>
        <taxon>Candidatus Methanomethylicales</taxon>
        <taxon>Candidatus Methanomethylicaceae</taxon>
        <taxon>Candidatus Methanomethylicus</taxon>
    </lineage>
</organism>
<evidence type="ECO:0008006" key="3">
    <source>
        <dbReference type="Google" id="ProtNLM"/>
    </source>
</evidence>
<comment type="caution">
    <text evidence="2">The sequence shown here is derived from an EMBL/GenBank/DDBJ whole genome shotgun (WGS) entry which is preliminary data.</text>
</comment>
<dbReference type="AlphaFoldDB" id="A0A7C3EWS1"/>
<dbReference type="EMBL" id="DSTX01000008">
    <property type="protein sequence ID" value="HFK20629.1"/>
    <property type="molecule type" value="Genomic_DNA"/>
</dbReference>
<proteinExistence type="inferred from homology"/>
<dbReference type="Pfam" id="PF09341">
    <property type="entry name" value="Pcc1"/>
    <property type="match status" value="1"/>
</dbReference>
<evidence type="ECO:0000313" key="2">
    <source>
        <dbReference type="EMBL" id="HFK20629.1"/>
    </source>
</evidence>
<protein>
    <recommendedName>
        <fullName evidence="3">KEOPS complex subunit</fullName>
    </recommendedName>
</protein>
<reference evidence="2" key="1">
    <citation type="journal article" date="2020" name="mSystems">
        <title>Genome- and Community-Level Interaction Insights into Carbon Utilization and Element Cycling Functions of Hydrothermarchaeota in Hydrothermal Sediment.</title>
        <authorList>
            <person name="Zhou Z."/>
            <person name="Liu Y."/>
            <person name="Xu W."/>
            <person name="Pan J."/>
            <person name="Luo Z.H."/>
            <person name="Li M."/>
        </authorList>
    </citation>
    <scope>NUCLEOTIDE SEQUENCE [LARGE SCALE GENOMIC DNA]</scope>
    <source>
        <strain evidence="2">SpSt-468</strain>
    </source>
</reference>
<name>A0A7C3EWS1_9CREN</name>